<evidence type="ECO:0000313" key="7">
    <source>
        <dbReference type="Proteomes" id="UP001177003"/>
    </source>
</evidence>
<dbReference type="InterPro" id="IPR017853">
    <property type="entry name" value="GH"/>
</dbReference>
<evidence type="ECO:0000259" key="5">
    <source>
        <dbReference type="Pfam" id="PF02836"/>
    </source>
</evidence>
<evidence type="ECO:0000256" key="1">
    <source>
        <dbReference type="ARBA" id="ARBA00001412"/>
    </source>
</evidence>
<proteinExistence type="predicted"/>
<name>A0AA35Z6X2_LACSI</name>
<evidence type="ECO:0000256" key="4">
    <source>
        <dbReference type="ARBA" id="ARBA00023295"/>
    </source>
</evidence>
<dbReference type="Proteomes" id="UP001177003">
    <property type="component" value="Chromosome 5"/>
</dbReference>
<dbReference type="Pfam" id="PF02836">
    <property type="entry name" value="Glyco_hydro_2_C"/>
    <property type="match status" value="1"/>
</dbReference>
<sequence>MMILSSRERSVSSLYTSNDIGFRGQKSIHKQLKPEATEVVCKGLGRFPWISEAQEVTQGKCKCSKYWAYSGDFEDTPNDLNFCLNGLIWPDQTPRLALNEVKYCYQPIKISFTKGIIKITNTNFFQTTEDLEFNWVIEGDFGSSNKTQAKVNT</sequence>
<reference evidence="6" key="1">
    <citation type="submission" date="2023-04" db="EMBL/GenBank/DDBJ databases">
        <authorList>
            <person name="Vijverberg K."/>
            <person name="Xiong W."/>
            <person name="Schranz E."/>
        </authorList>
    </citation>
    <scope>NUCLEOTIDE SEQUENCE</scope>
</reference>
<comment type="catalytic activity">
    <reaction evidence="1">
        <text>Hydrolysis of terminal non-reducing beta-D-galactose residues in beta-D-galactosides.</text>
        <dbReference type="EC" id="3.2.1.23"/>
    </reaction>
</comment>
<organism evidence="6 7">
    <name type="scientific">Lactuca saligna</name>
    <name type="common">Willowleaf lettuce</name>
    <dbReference type="NCBI Taxonomy" id="75948"/>
    <lineage>
        <taxon>Eukaryota</taxon>
        <taxon>Viridiplantae</taxon>
        <taxon>Streptophyta</taxon>
        <taxon>Embryophyta</taxon>
        <taxon>Tracheophyta</taxon>
        <taxon>Spermatophyta</taxon>
        <taxon>Magnoliopsida</taxon>
        <taxon>eudicotyledons</taxon>
        <taxon>Gunneridae</taxon>
        <taxon>Pentapetalae</taxon>
        <taxon>asterids</taxon>
        <taxon>campanulids</taxon>
        <taxon>Asterales</taxon>
        <taxon>Asteraceae</taxon>
        <taxon>Cichorioideae</taxon>
        <taxon>Cichorieae</taxon>
        <taxon>Lactucinae</taxon>
        <taxon>Lactuca</taxon>
    </lineage>
</organism>
<dbReference type="SUPFAM" id="SSF51445">
    <property type="entry name" value="(Trans)glycosidases"/>
    <property type="match status" value="1"/>
</dbReference>
<evidence type="ECO:0000313" key="6">
    <source>
        <dbReference type="EMBL" id="CAI9287060.1"/>
    </source>
</evidence>
<protein>
    <recommendedName>
        <fullName evidence="2">beta-galactosidase</fullName>
        <ecNumber evidence="2">3.2.1.23</ecNumber>
    </recommendedName>
</protein>
<keyword evidence="4" id="KW-0326">Glycosidase</keyword>
<evidence type="ECO:0000256" key="3">
    <source>
        <dbReference type="ARBA" id="ARBA00022801"/>
    </source>
</evidence>
<dbReference type="GO" id="GO:0005990">
    <property type="term" value="P:lactose catabolic process"/>
    <property type="evidence" value="ECO:0007669"/>
    <property type="project" value="TreeGrafter"/>
</dbReference>
<gene>
    <name evidence="6" type="ORF">LSALG_LOCUS26450</name>
</gene>
<dbReference type="InterPro" id="IPR006103">
    <property type="entry name" value="Glyco_hydro_2_cat"/>
</dbReference>
<dbReference type="AlphaFoldDB" id="A0AA35Z6X2"/>
<dbReference type="GO" id="GO:0009341">
    <property type="term" value="C:beta-galactosidase complex"/>
    <property type="evidence" value="ECO:0007669"/>
    <property type="project" value="TreeGrafter"/>
</dbReference>
<dbReference type="InterPro" id="IPR036156">
    <property type="entry name" value="Beta-gal/glucu_dom_sf"/>
</dbReference>
<dbReference type="InterPro" id="IPR050347">
    <property type="entry name" value="Bact_Beta-galactosidase"/>
</dbReference>
<feature type="domain" description="Glycoside hydrolase family 2 catalytic" evidence="5">
    <location>
        <begin position="49"/>
        <end position="110"/>
    </location>
</feature>
<keyword evidence="7" id="KW-1185">Reference proteome</keyword>
<evidence type="ECO:0000256" key="2">
    <source>
        <dbReference type="ARBA" id="ARBA00012756"/>
    </source>
</evidence>
<dbReference type="Gene3D" id="3.20.20.80">
    <property type="entry name" value="Glycosidases"/>
    <property type="match status" value="1"/>
</dbReference>
<dbReference type="SUPFAM" id="SSF49303">
    <property type="entry name" value="beta-Galactosidase/glucuronidase domain"/>
    <property type="match status" value="1"/>
</dbReference>
<dbReference type="PANTHER" id="PTHR46323:SF2">
    <property type="entry name" value="BETA-GALACTOSIDASE"/>
    <property type="match status" value="1"/>
</dbReference>
<dbReference type="EMBL" id="OX465081">
    <property type="protein sequence ID" value="CAI9287060.1"/>
    <property type="molecule type" value="Genomic_DNA"/>
</dbReference>
<dbReference type="EC" id="3.2.1.23" evidence="2"/>
<dbReference type="GO" id="GO:0004565">
    <property type="term" value="F:beta-galactosidase activity"/>
    <property type="evidence" value="ECO:0007669"/>
    <property type="project" value="UniProtKB-EC"/>
</dbReference>
<dbReference type="PANTHER" id="PTHR46323">
    <property type="entry name" value="BETA-GALACTOSIDASE"/>
    <property type="match status" value="1"/>
</dbReference>
<accession>A0AA35Z6X2</accession>
<keyword evidence="3" id="KW-0378">Hydrolase</keyword>